<keyword evidence="7" id="KW-1185">Reference proteome</keyword>
<evidence type="ECO:0000313" key="7">
    <source>
        <dbReference type="Proteomes" id="UP001306950"/>
    </source>
</evidence>
<feature type="DNA-binding region" description="H-T-H motif" evidence="4">
    <location>
        <begin position="28"/>
        <end position="47"/>
    </location>
</feature>
<dbReference type="PANTHER" id="PTHR47506:SF3">
    <property type="entry name" value="HTH-TYPE TRANSCRIPTIONAL REGULATOR LMRA"/>
    <property type="match status" value="1"/>
</dbReference>
<keyword evidence="3" id="KW-0804">Transcription</keyword>
<reference evidence="6 7" key="1">
    <citation type="submission" date="2024-02" db="EMBL/GenBank/DDBJ databases">
        <title>A nitrogen-fixing paenibacillus bacterium.</title>
        <authorList>
            <person name="Zhang W.L."/>
            <person name="Chen S.F."/>
        </authorList>
    </citation>
    <scope>NUCLEOTIDE SEQUENCE [LARGE SCALE GENOMIC DNA]</scope>
    <source>
        <strain evidence="6 7">M1</strain>
    </source>
</reference>
<dbReference type="InterPro" id="IPR036271">
    <property type="entry name" value="Tet_transcr_reg_TetR-rel_C_sf"/>
</dbReference>
<proteinExistence type="predicted"/>
<dbReference type="Gene3D" id="1.10.357.10">
    <property type="entry name" value="Tetracycline Repressor, domain 2"/>
    <property type="match status" value="1"/>
</dbReference>
<dbReference type="InterPro" id="IPR054156">
    <property type="entry name" value="YxaF_TetR_C"/>
</dbReference>
<evidence type="ECO:0000256" key="1">
    <source>
        <dbReference type="ARBA" id="ARBA00023015"/>
    </source>
</evidence>
<name>A0ABU7VSR6_9BACL</name>
<accession>A0ABU7VSR6</accession>
<dbReference type="Pfam" id="PF21993">
    <property type="entry name" value="TetR_C_13_2"/>
    <property type="match status" value="1"/>
</dbReference>
<dbReference type="Pfam" id="PF00440">
    <property type="entry name" value="TetR_N"/>
    <property type="match status" value="1"/>
</dbReference>
<dbReference type="InterPro" id="IPR009057">
    <property type="entry name" value="Homeodomain-like_sf"/>
</dbReference>
<gene>
    <name evidence="6" type="ORF">V3851_13325</name>
</gene>
<dbReference type="PROSITE" id="PS50977">
    <property type="entry name" value="HTH_TETR_2"/>
    <property type="match status" value="1"/>
</dbReference>
<comment type="caution">
    <text evidence="6">The sequence shown here is derived from an EMBL/GenBank/DDBJ whole genome shotgun (WGS) entry which is preliminary data.</text>
</comment>
<dbReference type="SUPFAM" id="SSF48498">
    <property type="entry name" value="Tetracyclin repressor-like, C-terminal domain"/>
    <property type="match status" value="1"/>
</dbReference>
<sequence>MANENPTRKTLIETTAKLLLNQGYNATGLNQITQLSGAPKGSLYYHFPEGKEQLACEAIHYTQTRARVGLENALQSVSDPVEAVQKVLEEIIGHFEQDEPIGIPIGIVAHETAKSNDTIRQACNNAYECWGLEFRKKFVSAGYPEEEAQELATMINAIIEGSIIMSLTQQSSAPLRIASKLVPKLFKK</sequence>
<evidence type="ECO:0000256" key="4">
    <source>
        <dbReference type="PROSITE-ProRule" id="PRU00335"/>
    </source>
</evidence>
<keyword evidence="1" id="KW-0805">Transcription regulation</keyword>
<organism evidence="6 7">
    <name type="scientific">Paenibacillus haidiansis</name>
    <dbReference type="NCBI Taxonomy" id="1574488"/>
    <lineage>
        <taxon>Bacteria</taxon>
        <taxon>Bacillati</taxon>
        <taxon>Bacillota</taxon>
        <taxon>Bacilli</taxon>
        <taxon>Bacillales</taxon>
        <taxon>Paenibacillaceae</taxon>
        <taxon>Paenibacillus</taxon>
    </lineage>
</organism>
<feature type="domain" description="HTH tetR-type" evidence="5">
    <location>
        <begin position="5"/>
        <end position="65"/>
    </location>
</feature>
<protein>
    <submittedName>
        <fullName evidence="6">TetR/AcrR family transcriptional regulator</fullName>
    </submittedName>
</protein>
<dbReference type="InterPro" id="IPR001647">
    <property type="entry name" value="HTH_TetR"/>
</dbReference>
<dbReference type="Proteomes" id="UP001306950">
    <property type="component" value="Unassembled WGS sequence"/>
</dbReference>
<dbReference type="SUPFAM" id="SSF46689">
    <property type="entry name" value="Homeodomain-like"/>
    <property type="match status" value="1"/>
</dbReference>
<dbReference type="EMBL" id="JAZHPZ010000005">
    <property type="protein sequence ID" value="MEF2966817.1"/>
    <property type="molecule type" value="Genomic_DNA"/>
</dbReference>
<evidence type="ECO:0000313" key="6">
    <source>
        <dbReference type="EMBL" id="MEF2966817.1"/>
    </source>
</evidence>
<dbReference type="PANTHER" id="PTHR47506">
    <property type="entry name" value="TRANSCRIPTIONAL REGULATORY PROTEIN"/>
    <property type="match status" value="1"/>
</dbReference>
<dbReference type="RefSeq" id="WP_331847026.1">
    <property type="nucleotide sequence ID" value="NZ_JAZHPZ010000005.1"/>
</dbReference>
<keyword evidence="2 4" id="KW-0238">DNA-binding</keyword>
<evidence type="ECO:0000259" key="5">
    <source>
        <dbReference type="PROSITE" id="PS50977"/>
    </source>
</evidence>
<evidence type="ECO:0000256" key="3">
    <source>
        <dbReference type="ARBA" id="ARBA00023163"/>
    </source>
</evidence>
<evidence type="ECO:0000256" key="2">
    <source>
        <dbReference type="ARBA" id="ARBA00023125"/>
    </source>
</evidence>